<evidence type="ECO:0000256" key="12">
    <source>
        <dbReference type="SAM" id="MobiDB-lite"/>
    </source>
</evidence>
<dbReference type="GO" id="GO:0005886">
    <property type="term" value="C:plasma membrane"/>
    <property type="evidence" value="ECO:0007669"/>
    <property type="project" value="UniProtKB-SubCell"/>
</dbReference>
<dbReference type="HAMAP" id="MF_00276">
    <property type="entry name" value="KdpC"/>
    <property type="match status" value="1"/>
</dbReference>
<dbReference type="InterPro" id="IPR003820">
    <property type="entry name" value="KdpC"/>
</dbReference>
<evidence type="ECO:0000256" key="5">
    <source>
        <dbReference type="ARBA" id="ARBA00022741"/>
    </source>
</evidence>
<gene>
    <name evidence="11" type="primary">kdpC</name>
    <name evidence="13" type="ORF">FB468_1309</name>
</gene>
<keyword evidence="9 11" id="KW-0406">Ion transport</keyword>
<sequence>MNAARRTSRRTVWAAVRAMALFTILLGVAYPIAVTGVGQLALPAQANGSLVRDSAGSPVGSSLIGQQFLTAAGDPDPAFFQPRPSAAGDGYDGAASSGSNLGPENPDLVAAIGERKAQVAEFNGVPEAEVPADAVTASSSGLDPHISAAYAAIQVERVAEARGLSSAEVEQLVRAHTAGPDLGYLGESRVNVLELNLALEQLRG</sequence>
<dbReference type="NCBIfam" id="TIGR00681">
    <property type="entry name" value="kdpC"/>
    <property type="match status" value="1"/>
</dbReference>
<evidence type="ECO:0000256" key="6">
    <source>
        <dbReference type="ARBA" id="ARBA00022840"/>
    </source>
</evidence>
<feature type="transmembrane region" description="Helical" evidence="11">
    <location>
        <begin position="12"/>
        <end position="33"/>
    </location>
</feature>
<dbReference type="NCBIfam" id="NF001454">
    <property type="entry name" value="PRK00315.1"/>
    <property type="match status" value="1"/>
</dbReference>
<evidence type="ECO:0000256" key="9">
    <source>
        <dbReference type="ARBA" id="ARBA00023065"/>
    </source>
</evidence>
<accession>A0A542Y5C8</accession>
<dbReference type="AlphaFoldDB" id="A0A542Y5C8"/>
<keyword evidence="8 11" id="KW-1133">Transmembrane helix</keyword>
<keyword evidence="5 11" id="KW-0547">Nucleotide-binding</keyword>
<evidence type="ECO:0000256" key="10">
    <source>
        <dbReference type="ARBA" id="ARBA00023136"/>
    </source>
</evidence>
<keyword evidence="2 11" id="KW-1003">Cell membrane</keyword>
<comment type="caution">
    <text evidence="13">The sequence shown here is derived from an EMBL/GenBank/DDBJ whole genome shotgun (WGS) entry which is preliminary data.</text>
</comment>
<evidence type="ECO:0000256" key="8">
    <source>
        <dbReference type="ARBA" id="ARBA00022989"/>
    </source>
</evidence>
<feature type="region of interest" description="Disordered" evidence="12">
    <location>
        <begin position="82"/>
        <end position="103"/>
    </location>
</feature>
<dbReference type="STRING" id="55969.SD72_11905"/>
<dbReference type="GO" id="GO:0008556">
    <property type="term" value="F:P-type potassium transmembrane transporter activity"/>
    <property type="evidence" value="ECO:0007669"/>
    <property type="project" value="InterPro"/>
</dbReference>
<keyword evidence="14" id="KW-1185">Reference proteome</keyword>
<feature type="compositionally biased region" description="Low complexity" evidence="12">
    <location>
        <begin position="85"/>
        <end position="99"/>
    </location>
</feature>
<comment type="similarity">
    <text evidence="11">Belongs to the KdpC family.</text>
</comment>
<evidence type="ECO:0000256" key="3">
    <source>
        <dbReference type="ARBA" id="ARBA00022538"/>
    </source>
</evidence>
<dbReference type="PANTHER" id="PTHR30042:SF2">
    <property type="entry name" value="POTASSIUM-TRANSPORTING ATPASE KDPC SUBUNIT"/>
    <property type="match status" value="1"/>
</dbReference>
<dbReference type="PIRSF" id="PIRSF001296">
    <property type="entry name" value="K_ATPase_KdpC"/>
    <property type="match status" value="1"/>
</dbReference>
<dbReference type="Pfam" id="PF02669">
    <property type="entry name" value="KdpC"/>
    <property type="match status" value="1"/>
</dbReference>
<keyword evidence="10 11" id="KW-0472">Membrane</keyword>
<evidence type="ECO:0000256" key="11">
    <source>
        <dbReference type="HAMAP-Rule" id="MF_00276"/>
    </source>
</evidence>
<reference evidence="13 14" key="1">
    <citation type="submission" date="2019-06" db="EMBL/GenBank/DDBJ databases">
        <title>Sequencing the genomes of 1000 actinobacteria strains.</title>
        <authorList>
            <person name="Klenk H.-P."/>
        </authorList>
    </citation>
    <scope>NUCLEOTIDE SEQUENCE [LARGE SCALE GENOMIC DNA]</scope>
    <source>
        <strain evidence="13 14">DSM 8803</strain>
    </source>
</reference>
<evidence type="ECO:0000256" key="1">
    <source>
        <dbReference type="ARBA" id="ARBA00022448"/>
    </source>
</evidence>
<keyword evidence="3 11" id="KW-0633">Potassium transport</keyword>
<evidence type="ECO:0000313" key="13">
    <source>
        <dbReference type="EMBL" id="TQL43290.1"/>
    </source>
</evidence>
<dbReference type="RefSeq" id="WP_141886634.1">
    <property type="nucleotide sequence ID" value="NZ_BAAAUY010000010.1"/>
</dbReference>
<dbReference type="EMBL" id="VFON01000001">
    <property type="protein sequence ID" value="TQL43290.1"/>
    <property type="molecule type" value="Genomic_DNA"/>
</dbReference>
<comment type="function">
    <text evidence="11">Part of the high-affinity ATP-driven potassium transport (or Kdp) system, which catalyzes the hydrolysis of ATP coupled with the electrogenic transport of potassium into the cytoplasm. This subunit acts as a catalytic chaperone that increases the ATP-binding affinity of the ATP-hydrolyzing subunit KdpB by the formation of a transient KdpB/KdpC/ATP ternary complex.</text>
</comment>
<dbReference type="PANTHER" id="PTHR30042">
    <property type="entry name" value="POTASSIUM-TRANSPORTING ATPASE C CHAIN"/>
    <property type="match status" value="1"/>
</dbReference>
<comment type="subcellular location">
    <subcellularLocation>
        <location evidence="11">Cell membrane</location>
        <topology evidence="11">Single-pass membrane protein</topology>
    </subcellularLocation>
</comment>
<organism evidence="13 14">
    <name type="scientific">Leucobacter komagatae</name>
    <dbReference type="NCBI Taxonomy" id="55969"/>
    <lineage>
        <taxon>Bacteria</taxon>
        <taxon>Bacillati</taxon>
        <taxon>Actinomycetota</taxon>
        <taxon>Actinomycetes</taxon>
        <taxon>Micrococcales</taxon>
        <taxon>Microbacteriaceae</taxon>
        <taxon>Leucobacter</taxon>
    </lineage>
</organism>
<keyword evidence="7 11" id="KW-0630">Potassium</keyword>
<dbReference type="GO" id="GO:0005524">
    <property type="term" value="F:ATP binding"/>
    <property type="evidence" value="ECO:0007669"/>
    <property type="project" value="UniProtKB-UniRule"/>
</dbReference>
<proteinExistence type="inferred from homology"/>
<evidence type="ECO:0000313" key="14">
    <source>
        <dbReference type="Proteomes" id="UP000319094"/>
    </source>
</evidence>
<dbReference type="OrthoDB" id="9788285at2"/>
<evidence type="ECO:0000256" key="4">
    <source>
        <dbReference type="ARBA" id="ARBA00022692"/>
    </source>
</evidence>
<keyword evidence="4 11" id="KW-0812">Transmembrane</keyword>
<dbReference type="Proteomes" id="UP000319094">
    <property type="component" value="Unassembled WGS sequence"/>
</dbReference>
<keyword evidence="6 11" id="KW-0067">ATP-binding</keyword>
<name>A0A542Y5C8_9MICO</name>
<protein>
    <recommendedName>
        <fullName evidence="11">Potassium-transporting ATPase KdpC subunit</fullName>
    </recommendedName>
    <alternativeName>
        <fullName evidence="11">ATP phosphohydrolase [potassium-transporting] C chain</fullName>
    </alternativeName>
    <alternativeName>
        <fullName evidence="11">Potassium-binding and translocating subunit C</fullName>
    </alternativeName>
    <alternativeName>
        <fullName evidence="11">Potassium-translocating ATPase C chain</fullName>
    </alternativeName>
</protein>
<comment type="subunit">
    <text evidence="11">The system is composed of three essential subunits: KdpA, KdpB and KdpC.</text>
</comment>
<evidence type="ECO:0000256" key="2">
    <source>
        <dbReference type="ARBA" id="ARBA00022475"/>
    </source>
</evidence>
<evidence type="ECO:0000256" key="7">
    <source>
        <dbReference type="ARBA" id="ARBA00022958"/>
    </source>
</evidence>
<keyword evidence="1 11" id="KW-0813">Transport</keyword>